<dbReference type="Pfam" id="PF04188">
    <property type="entry name" value="Mannosyl_trans2"/>
    <property type="match status" value="1"/>
</dbReference>
<protein>
    <recommendedName>
        <fullName evidence="11">GPI mannosyltransferase 2</fullName>
        <ecNumber evidence="11">2.4.1.-</ecNumber>
    </recommendedName>
</protein>
<feature type="transmembrane region" description="Helical" evidence="11">
    <location>
        <begin position="117"/>
        <end position="143"/>
    </location>
</feature>
<keyword evidence="5 11" id="KW-0328">Glycosyltransferase</keyword>
<evidence type="ECO:0000256" key="4">
    <source>
        <dbReference type="ARBA" id="ARBA00022502"/>
    </source>
</evidence>
<dbReference type="OrthoDB" id="10252502at2759"/>
<dbReference type="EC" id="2.4.1.-" evidence="11"/>
<comment type="pathway">
    <text evidence="2 11">Glycolipid biosynthesis; glycosylphosphatidylinositol-anchor biosynthesis.</text>
</comment>
<keyword evidence="14" id="KW-1185">Reference proteome</keyword>
<keyword evidence="8 11" id="KW-0256">Endoplasmic reticulum</keyword>
<comment type="subcellular location">
    <subcellularLocation>
        <location evidence="1 11">Endoplasmic reticulum membrane</location>
        <topology evidence="1 11">Multi-pass membrane protein</topology>
    </subcellularLocation>
</comment>
<reference evidence="13 14" key="1">
    <citation type="journal article" date="2020" name="IScience">
        <title>Genome Sequencing of the Endangered Kingdonia uniflora (Circaeasteraceae, Ranunculales) Reveals Potential Mechanisms of Evolutionary Specialization.</title>
        <authorList>
            <person name="Sun Y."/>
            <person name="Deng T."/>
            <person name="Zhang A."/>
            <person name="Moore M.J."/>
            <person name="Landis J.B."/>
            <person name="Lin N."/>
            <person name="Zhang H."/>
            <person name="Zhang X."/>
            <person name="Huang J."/>
            <person name="Zhang X."/>
            <person name="Sun H."/>
            <person name="Wang H."/>
        </authorList>
    </citation>
    <scope>NUCLEOTIDE SEQUENCE [LARGE SCALE GENOMIC DNA]</scope>
    <source>
        <strain evidence="13">TB1705</strain>
        <tissue evidence="13">Leaf</tissue>
    </source>
</reference>
<evidence type="ECO:0000313" key="14">
    <source>
        <dbReference type="Proteomes" id="UP000541444"/>
    </source>
</evidence>
<dbReference type="PANTHER" id="PTHR12468">
    <property type="entry name" value="GPI MANNOSYLTRANSFERASE 2"/>
    <property type="match status" value="1"/>
</dbReference>
<comment type="similarity">
    <text evidence="3 11">Belongs to the PIGV family.</text>
</comment>
<dbReference type="Proteomes" id="UP000541444">
    <property type="component" value="Unassembled WGS sequence"/>
</dbReference>
<evidence type="ECO:0000256" key="5">
    <source>
        <dbReference type="ARBA" id="ARBA00022676"/>
    </source>
</evidence>
<feature type="compositionally biased region" description="Low complexity" evidence="12">
    <location>
        <begin position="7"/>
        <end position="23"/>
    </location>
</feature>
<dbReference type="InterPro" id="IPR007315">
    <property type="entry name" value="PIG-V/Gpi18"/>
</dbReference>
<feature type="transmembrane region" description="Helical" evidence="11">
    <location>
        <begin position="181"/>
        <end position="201"/>
    </location>
</feature>
<dbReference type="GO" id="GO:0004376">
    <property type="term" value="F:GPI mannosyltransferase activity"/>
    <property type="evidence" value="ECO:0007669"/>
    <property type="project" value="InterPro"/>
</dbReference>
<feature type="transmembrane region" description="Helical" evidence="11">
    <location>
        <begin position="32"/>
        <end position="51"/>
    </location>
</feature>
<evidence type="ECO:0000256" key="10">
    <source>
        <dbReference type="ARBA" id="ARBA00023136"/>
    </source>
</evidence>
<feature type="transmembrane region" description="Helical" evidence="11">
    <location>
        <begin position="272"/>
        <end position="292"/>
    </location>
</feature>
<accession>A0A7J7M3F1</accession>
<evidence type="ECO:0000256" key="2">
    <source>
        <dbReference type="ARBA" id="ARBA00004687"/>
    </source>
</evidence>
<feature type="transmembrane region" description="Helical" evidence="11">
    <location>
        <begin position="325"/>
        <end position="346"/>
    </location>
</feature>
<evidence type="ECO:0000313" key="13">
    <source>
        <dbReference type="EMBL" id="KAF6149366.1"/>
    </source>
</evidence>
<name>A0A7J7M3F1_9MAGN</name>
<dbReference type="EMBL" id="JACGCM010001796">
    <property type="protein sequence ID" value="KAF6149366.1"/>
    <property type="molecule type" value="Genomic_DNA"/>
</dbReference>
<feature type="transmembrane region" description="Helical" evidence="11">
    <location>
        <begin position="149"/>
        <end position="169"/>
    </location>
</feature>
<keyword evidence="6 11" id="KW-0808">Transferase</keyword>
<organism evidence="13 14">
    <name type="scientific">Kingdonia uniflora</name>
    <dbReference type="NCBI Taxonomy" id="39325"/>
    <lineage>
        <taxon>Eukaryota</taxon>
        <taxon>Viridiplantae</taxon>
        <taxon>Streptophyta</taxon>
        <taxon>Embryophyta</taxon>
        <taxon>Tracheophyta</taxon>
        <taxon>Spermatophyta</taxon>
        <taxon>Magnoliopsida</taxon>
        <taxon>Ranunculales</taxon>
        <taxon>Circaeasteraceae</taxon>
        <taxon>Kingdonia</taxon>
    </lineage>
</organism>
<dbReference type="GO" id="GO:0005789">
    <property type="term" value="C:endoplasmic reticulum membrane"/>
    <property type="evidence" value="ECO:0007669"/>
    <property type="project" value="UniProtKB-SubCell"/>
</dbReference>
<evidence type="ECO:0000256" key="9">
    <source>
        <dbReference type="ARBA" id="ARBA00022989"/>
    </source>
</evidence>
<keyword evidence="7 11" id="KW-0812">Transmembrane</keyword>
<feature type="transmembrane region" description="Helical" evidence="11">
    <location>
        <begin position="207"/>
        <end position="232"/>
    </location>
</feature>
<gene>
    <name evidence="13" type="ORF">GIB67_016904</name>
</gene>
<evidence type="ECO:0000256" key="1">
    <source>
        <dbReference type="ARBA" id="ARBA00004477"/>
    </source>
</evidence>
<dbReference type="AlphaFoldDB" id="A0A7J7M3F1"/>
<dbReference type="UniPathway" id="UPA00196"/>
<keyword evidence="4 11" id="KW-0337">GPI-anchor biosynthesis</keyword>
<feature type="transmembrane region" description="Helical" evidence="11">
    <location>
        <begin position="358"/>
        <end position="376"/>
    </location>
</feature>
<feature type="region of interest" description="Disordered" evidence="12">
    <location>
        <begin position="1"/>
        <end position="23"/>
    </location>
</feature>
<dbReference type="PANTHER" id="PTHR12468:SF2">
    <property type="entry name" value="GPI MANNOSYLTRANSFERASE 2"/>
    <property type="match status" value="1"/>
</dbReference>
<dbReference type="GO" id="GO:0031501">
    <property type="term" value="C:mannosyltransferase complex"/>
    <property type="evidence" value="ECO:0007669"/>
    <property type="project" value="TreeGrafter"/>
</dbReference>
<keyword evidence="10 11" id="KW-0472">Membrane</keyword>
<evidence type="ECO:0000256" key="3">
    <source>
        <dbReference type="ARBA" id="ARBA00008698"/>
    </source>
</evidence>
<dbReference type="GO" id="GO:0000009">
    <property type="term" value="F:alpha-1,6-mannosyltransferase activity"/>
    <property type="evidence" value="ECO:0007669"/>
    <property type="project" value="InterPro"/>
</dbReference>
<proteinExistence type="inferred from homology"/>
<evidence type="ECO:0000256" key="6">
    <source>
        <dbReference type="ARBA" id="ARBA00022679"/>
    </source>
</evidence>
<comment type="function">
    <text evidence="11">Mannosyltransferase involved in glycosylphosphatidylinositol-anchor biosynthesis.</text>
</comment>
<evidence type="ECO:0000256" key="7">
    <source>
        <dbReference type="ARBA" id="ARBA00022692"/>
    </source>
</evidence>
<evidence type="ECO:0000256" key="11">
    <source>
        <dbReference type="RuleBase" id="RU363112"/>
    </source>
</evidence>
<feature type="transmembrane region" description="Helical" evidence="11">
    <location>
        <begin position="84"/>
        <end position="105"/>
    </location>
</feature>
<comment type="caution">
    <text evidence="13">The sequence shown here is derived from an EMBL/GenBank/DDBJ whole genome shotgun (WGS) entry which is preliminary data.</text>
</comment>
<dbReference type="GO" id="GO:0006506">
    <property type="term" value="P:GPI anchor biosynthetic process"/>
    <property type="evidence" value="ECO:0007669"/>
    <property type="project" value="UniProtKB-UniPathway"/>
</dbReference>
<sequence length="445" mass="49910">MNPNTTLLKSSLSPKSQPSLMKSNKPVDESKLVFRFAIVSRLLILTLIITWRSLLTPYDTSATLNPNCLSSNPNNTTTEAHDSVLWPSIGSAIESSIVWDGVYFVRIAQCGYEYEQSYAFLPLLPMLIYAFSRTVCAPLVPIIGYRAVLGLSGYAINNIAFVFAAVYFYRLSLLILKDRSAALRASTLFCFNPASIFYSSVYTESLYSLFSLGGLYHLISGGNTVATLFLALSGSARSNGVLNAGYFCFQAMHQAYDAIVYKKRFGLAVQSLAAAAVRLLCIFAPFVAFQVYGYHNICLRRISDETRPWCKAGLPLLYNYLQSHYWYAHSYINLYPFLIISLGVGFLRYFHLKQLPNFLLASPILSLAFFSILSYAKSQPEFVFSLGFWSPGEEKDLSAVFYSLGESRSSTTVHIPDIYSRTVRGISLKHRLPYDFPLIYLLKKP</sequence>
<keyword evidence="9 11" id="KW-1133">Transmembrane helix</keyword>
<evidence type="ECO:0000256" key="12">
    <source>
        <dbReference type="SAM" id="MobiDB-lite"/>
    </source>
</evidence>
<evidence type="ECO:0000256" key="8">
    <source>
        <dbReference type="ARBA" id="ARBA00022824"/>
    </source>
</evidence>